<accession>A0A1H6U2V2</accession>
<dbReference type="EMBL" id="FNZE01000002">
    <property type="protein sequence ID" value="SEI82292.1"/>
    <property type="molecule type" value="Genomic_DNA"/>
</dbReference>
<dbReference type="Pfam" id="PF04932">
    <property type="entry name" value="Wzy_C"/>
    <property type="match status" value="1"/>
</dbReference>
<feature type="transmembrane region" description="Helical" evidence="5">
    <location>
        <begin position="191"/>
        <end position="224"/>
    </location>
</feature>
<keyword evidence="8" id="KW-1185">Reference proteome</keyword>
<feature type="transmembrane region" description="Helical" evidence="5">
    <location>
        <begin position="231"/>
        <end position="249"/>
    </location>
</feature>
<feature type="transmembrane region" description="Helical" evidence="5">
    <location>
        <begin position="305"/>
        <end position="328"/>
    </location>
</feature>
<dbReference type="GO" id="GO:0016020">
    <property type="term" value="C:membrane"/>
    <property type="evidence" value="ECO:0007669"/>
    <property type="project" value="UniProtKB-SubCell"/>
</dbReference>
<feature type="transmembrane region" description="Helical" evidence="5">
    <location>
        <begin position="43"/>
        <end position="59"/>
    </location>
</feature>
<proteinExistence type="predicted"/>
<gene>
    <name evidence="7" type="ORF">SAMN05216201_102326</name>
</gene>
<evidence type="ECO:0000256" key="2">
    <source>
        <dbReference type="ARBA" id="ARBA00022692"/>
    </source>
</evidence>
<keyword evidence="7" id="KW-0436">Ligase</keyword>
<keyword evidence="4 5" id="KW-0472">Membrane</keyword>
<evidence type="ECO:0000259" key="6">
    <source>
        <dbReference type="Pfam" id="PF04932"/>
    </source>
</evidence>
<feature type="transmembrane region" description="Helical" evidence="5">
    <location>
        <begin position="128"/>
        <end position="148"/>
    </location>
</feature>
<evidence type="ECO:0000256" key="4">
    <source>
        <dbReference type="ARBA" id="ARBA00023136"/>
    </source>
</evidence>
<evidence type="ECO:0000313" key="7">
    <source>
        <dbReference type="EMBL" id="SEI82292.1"/>
    </source>
</evidence>
<sequence>MPTPFPLREKIDTIISSCWLPIGYFVLLTGLFWLPERSLFSKTFYALIAFPALLAMLNSPKKSALLAKEPIIIFFVIFSAWLIASTFWSSSDHSQSSQIKRPLYVLMLFGGCAFMALSQASTTLGNTLLYASLITTIGAAYSFFLFLSDPNQDRLVGSGSLSNPLLTSHLFGFACAYWLARWTCAQQHQALAIICGSILLVALLATGSRTPLLALATTSLWLACTWRSRRAFLPIALLVIGLAVIFALTPDLFTQRGLSHRPEIWSKALQQIMETPWLGKGYGSPLAIWAPALGQTLSDPHNMELAIAFELGVIGLLLWCLIYAAALASCIRYRASAEFSISSALLIYGLMAGMTEGSNFLSRPNESWFLSWIPLALIASLSIRKRLEQTG</sequence>
<dbReference type="Proteomes" id="UP000242930">
    <property type="component" value="Unassembled WGS sequence"/>
</dbReference>
<evidence type="ECO:0000256" key="1">
    <source>
        <dbReference type="ARBA" id="ARBA00004141"/>
    </source>
</evidence>
<feature type="transmembrane region" description="Helical" evidence="5">
    <location>
        <begin position="14"/>
        <end position="34"/>
    </location>
</feature>
<dbReference type="GO" id="GO:0016874">
    <property type="term" value="F:ligase activity"/>
    <property type="evidence" value="ECO:0007669"/>
    <property type="project" value="UniProtKB-KW"/>
</dbReference>
<evidence type="ECO:0000313" key="8">
    <source>
        <dbReference type="Proteomes" id="UP000242930"/>
    </source>
</evidence>
<comment type="subcellular location">
    <subcellularLocation>
        <location evidence="1">Membrane</location>
        <topology evidence="1">Multi-pass membrane protein</topology>
    </subcellularLocation>
</comment>
<name>A0A1H6U2V2_9PSED</name>
<protein>
    <submittedName>
        <fullName evidence="7">O-antigen ligase</fullName>
    </submittedName>
</protein>
<evidence type="ECO:0000256" key="5">
    <source>
        <dbReference type="SAM" id="Phobius"/>
    </source>
</evidence>
<feature type="transmembrane region" description="Helical" evidence="5">
    <location>
        <begin position="160"/>
        <end position="179"/>
    </location>
</feature>
<feature type="transmembrane region" description="Helical" evidence="5">
    <location>
        <begin position="103"/>
        <end position="122"/>
    </location>
</feature>
<dbReference type="RefSeq" id="WP_170847696.1">
    <property type="nucleotide sequence ID" value="NZ_FNZE01000002.1"/>
</dbReference>
<dbReference type="PANTHER" id="PTHR37422">
    <property type="entry name" value="TEICHURONIC ACID BIOSYNTHESIS PROTEIN TUAE"/>
    <property type="match status" value="1"/>
</dbReference>
<dbReference type="InterPro" id="IPR051533">
    <property type="entry name" value="WaaL-like"/>
</dbReference>
<dbReference type="InterPro" id="IPR007016">
    <property type="entry name" value="O-antigen_ligase-rel_domated"/>
</dbReference>
<feature type="transmembrane region" description="Helical" evidence="5">
    <location>
        <begin position="71"/>
        <end position="91"/>
    </location>
</feature>
<dbReference type="AlphaFoldDB" id="A0A1H6U2V2"/>
<evidence type="ECO:0000256" key="3">
    <source>
        <dbReference type="ARBA" id="ARBA00022989"/>
    </source>
</evidence>
<dbReference type="PANTHER" id="PTHR37422:SF13">
    <property type="entry name" value="LIPOPOLYSACCHARIDE BIOSYNTHESIS PROTEIN PA4999-RELATED"/>
    <property type="match status" value="1"/>
</dbReference>
<feature type="domain" description="O-antigen ligase-related" evidence="6">
    <location>
        <begin position="198"/>
        <end position="320"/>
    </location>
</feature>
<organism evidence="7 8">
    <name type="scientific">Pseudomonas linyingensis</name>
    <dbReference type="NCBI Taxonomy" id="915471"/>
    <lineage>
        <taxon>Bacteria</taxon>
        <taxon>Pseudomonadati</taxon>
        <taxon>Pseudomonadota</taxon>
        <taxon>Gammaproteobacteria</taxon>
        <taxon>Pseudomonadales</taxon>
        <taxon>Pseudomonadaceae</taxon>
        <taxon>Pseudomonas</taxon>
    </lineage>
</organism>
<feature type="transmembrane region" description="Helical" evidence="5">
    <location>
        <begin position="335"/>
        <end position="355"/>
    </location>
</feature>
<keyword evidence="3 5" id="KW-1133">Transmembrane helix</keyword>
<feature type="transmembrane region" description="Helical" evidence="5">
    <location>
        <begin position="367"/>
        <end position="383"/>
    </location>
</feature>
<dbReference type="STRING" id="915471.SAMN05216201_102326"/>
<keyword evidence="2 5" id="KW-0812">Transmembrane</keyword>
<reference evidence="8" key="1">
    <citation type="submission" date="2016-10" db="EMBL/GenBank/DDBJ databases">
        <authorList>
            <person name="Varghese N."/>
            <person name="Submissions S."/>
        </authorList>
    </citation>
    <scope>NUCLEOTIDE SEQUENCE [LARGE SCALE GENOMIC DNA]</scope>
    <source>
        <strain evidence="8">LMG 25967</strain>
    </source>
</reference>